<reference evidence="5" key="2">
    <citation type="submission" date="2013-05" db="EMBL/GenBank/DDBJ databases">
        <title>The genome and transcriptome of Haemonchus contortus: a key model parasite for drug and vaccine discovery.</title>
        <authorList>
            <person name="Laing R."/>
            <person name="Kikuchi T."/>
            <person name="Martinelli A."/>
            <person name="Tsai I.J."/>
            <person name="Beech R.N."/>
            <person name="Redman E."/>
            <person name="Holroyd N."/>
            <person name="Bartley D.J."/>
            <person name="Beasley H."/>
            <person name="Britton C."/>
            <person name="Curran D."/>
            <person name="Devaney E."/>
            <person name="Gilabert A."/>
            <person name="Jackson F."/>
            <person name="Hunt M."/>
            <person name="Johnston S."/>
            <person name="Kryukov I."/>
            <person name="Li K."/>
            <person name="Morrison A.A."/>
            <person name="Reid A.J."/>
            <person name="Sargison N."/>
            <person name="Saunders G."/>
            <person name="Wasmuth J.D."/>
            <person name="Wolstenholme A."/>
            <person name="Berriman M."/>
            <person name="Gilleard J.S."/>
            <person name="Cotton J.A."/>
        </authorList>
    </citation>
    <scope>NUCLEOTIDE SEQUENCE [LARGE SCALE GENOMIC DNA]</scope>
    <source>
        <strain evidence="5">ISE/inbred ISE</strain>
    </source>
</reference>
<gene>
    <name evidence="5" type="ORF">HCOI_00798200</name>
</gene>
<dbReference type="Pfam" id="PF12796">
    <property type="entry name" value="Ank_2"/>
    <property type="match status" value="1"/>
</dbReference>
<keyword evidence="4" id="KW-0732">Signal</keyword>
<dbReference type="SMART" id="SM00248">
    <property type="entry name" value="ANK"/>
    <property type="match status" value="3"/>
</dbReference>
<feature type="chain" id="PRO_5004880770" evidence="4">
    <location>
        <begin position="25"/>
        <end position="180"/>
    </location>
</feature>
<evidence type="ECO:0000313" key="5">
    <source>
        <dbReference type="EMBL" id="CDL94273.1"/>
    </source>
</evidence>
<keyword evidence="2 3" id="KW-0040">ANK repeat</keyword>
<protein>
    <submittedName>
        <fullName evidence="5">Ankyrin domain containing protein</fullName>
    </submittedName>
</protein>
<evidence type="ECO:0000256" key="1">
    <source>
        <dbReference type="ARBA" id="ARBA00022737"/>
    </source>
</evidence>
<dbReference type="Gene3D" id="1.25.40.20">
    <property type="entry name" value="Ankyrin repeat-containing domain"/>
    <property type="match status" value="2"/>
</dbReference>
<name>W6NAF1_HAECO</name>
<organism evidence="5">
    <name type="scientific">Haemonchus contortus</name>
    <name type="common">Barber pole worm</name>
    <dbReference type="NCBI Taxonomy" id="6289"/>
    <lineage>
        <taxon>Eukaryota</taxon>
        <taxon>Metazoa</taxon>
        <taxon>Ecdysozoa</taxon>
        <taxon>Nematoda</taxon>
        <taxon>Chromadorea</taxon>
        <taxon>Rhabditida</taxon>
        <taxon>Rhabditina</taxon>
        <taxon>Rhabditomorpha</taxon>
        <taxon>Strongyloidea</taxon>
        <taxon>Trichostrongylidae</taxon>
        <taxon>Haemonchus</taxon>
    </lineage>
</organism>
<dbReference type="PANTHER" id="PTHR24173">
    <property type="entry name" value="ANKYRIN REPEAT CONTAINING"/>
    <property type="match status" value="1"/>
</dbReference>
<evidence type="ECO:0000256" key="3">
    <source>
        <dbReference type="PROSITE-ProRule" id="PRU00023"/>
    </source>
</evidence>
<reference evidence="5" key="1">
    <citation type="submission" date="2013-03" db="EMBL/GenBank/DDBJ databases">
        <authorList>
            <person name="Aslett M."/>
        </authorList>
    </citation>
    <scope>NUCLEOTIDE SEQUENCE [LARGE SCALE GENOMIC DNA]</scope>
    <source>
        <strain evidence="5">ISE/inbred ISE</strain>
    </source>
</reference>
<dbReference type="PROSITE" id="PS50088">
    <property type="entry name" value="ANK_REPEAT"/>
    <property type="match status" value="2"/>
</dbReference>
<dbReference type="EMBL" id="CAVP010057630">
    <property type="protein sequence ID" value="CDL94273.1"/>
    <property type="molecule type" value="Genomic_DNA"/>
</dbReference>
<comment type="caution">
    <text evidence="5">The sequence shown here is derived from an EMBL/GenBank/DDBJ whole genome shotgun (WGS) entry which is preliminary data.</text>
</comment>
<keyword evidence="1" id="KW-0677">Repeat</keyword>
<evidence type="ECO:0000256" key="4">
    <source>
        <dbReference type="SAM" id="SignalP"/>
    </source>
</evidence>
<dbReference type="SUPFAM" id="SSF48403">
    <property type="entry name" value="Ankyrin repeat"/>
    <property type="match status" value="1"/>
</dbReference>
<accession>W6NAF1</accession>
<sequence length="180" mass="19689">MLMKQVFIRLCFALFSNSPDLALSSTSSSDSVKIEVDELECNIVSLLHRFTALHYAAKYGHVKAVELLLNKGATVDIVGRDQFTPLHLTAKYCRPLTQQRTSPTERSLVSQYIDLSAHSATCPITSADVPTIIVDLLVDRGADVNARDSYGLTPLHHAAMKGNQSAARALIKHRADVNVS</sequence>
<dbReference type="InterPro" id="IPR002110">
    <property type="entry name" value="Ankyrin_rpt"/>
</dbReference>
<dbReference type="PRINTS" id="PR01415">
    <property type="entry name" value="ANKYRIN"/>
</dbReference>
<dbReference type="InterPro" id="IPR036770">
    <property type="entry name" value="Ankyrin_rpt-contain_sf"/>
</dbReference>
<dbReference type="PROSITE" id="PS50297">
    <property type="entry name" value="ANK_REP_REGION"/>
    <property type="match status" value="2"/>
</dbReference>
<dbReference type="Pfam" id="PF00023">
    <property type="entry name" value="Ank"/>
    <property type="match status" value="1"/>
</dbReference>
<dbReference type="AlphaFoldDB" id="W6NAF1"/>
<dbReference type="PANTHER" id="PTHR24173:SF83">
    <property type="entry name" value="SOCS BOX DOMAIN-CONTAINING PROTEIN"/>
    <property type="match status" value="1"/>
</dbReference>
<evidence type="ECO:0000256" key="2">
    <source>
        <dbReference type="ARBA" id="ARBA00023043"/>
    </source>
</evidence>
<feature type="signal peptide" evidence="4">
    <location>
        <begin position="1"/>
        <end position="24"/>
    </location>
</feature>
<feature type="repeat" description="ANK" evidence="3">
    <location>
        <begin position="48"/>
        <end position="80"/>
    </location>
</feature>
<proteinExistence type="predicted"/>
<feature type="repeat" description="ANK" evidence="3">
    <location>
        <begin position="150"/>
        <end position="180"/>
    </location>
</feature>